<feature type="region of interest" description="Disordered" evidence="1">
    <location>
        <begin position="1"/>
        <end position="26"/>
    </location>
</feature>
<accession>A0A2P2R505</accession>
<protein>
    <submittedName>
        <fullName evidence="2">Uncharacterized protein</fullName>
    </submittedName>
</protein>
<feature type="compositionally biased region" description="Polar residues" evidence="1">
    <location>
        <begin position="1"/>
        <end position="10"/>
    </location>
</feature>
<dbReference type="EMBL" id="GGEC01093720">
    <property type="protein sequence ID" value="MBX74204.1"/>
    <property type="molecule type" value="Transcribed_RNA"/>
</dbReference>
<sequence>MKQNTKNQKSQTHKRNKLMQSFYKPI</sequence>
<dbReference type="AlphaFoldDB" id="A0A2P2R505"/>
<name>A0A2P2R505_RHIMU</name>
<evidence type="ECO:0000313" key="2">
    <source>
        <dbReference type="EMBL" id="MBX74204.1"/>
    </source>
</evidence>
<evidence type="ECO:0000256" key="1">
    <source>
        <dbReference type="SAM" id="MobiDB-lite"/>
    </source>
</evidence>
<reference evidence="2" key="1">
    <citation type="submission" date="2018-02" db="EMBL/GenBank/DDBJ databases">
        <title>Rhizophora mucronata_Transcriptome.</title>
        <authorList>
            <person name="Meera S.P."/>
            <person name="Sreeshan A."/>
            <person name="Augustine A."/>
        </authorList>
    </citation>
    <scope>NUCLEOTIDE SEQUENCE</scope>
    <source>
        <tissue evidence="2">Leaf</tissue>
    </source>
</reference>
<proteinExistence type="predicted"/>
<organism evidence="2">
    <name type="scientific">Rhizophora mucronata</name>
    <name type="common">Asiatic mangrove</name>
    <dbReference type="NCBI Taxonomy" id="61149"/>
    <lineage>
        <taxon>Eukaryota</taxon>
        <taxon>Viridiplantae</taxon>
        <taxon>Streptophyta</taxon>
        <taxon>Embryophyta</taxon>
        <taxon>Tracheophyta</taxon>
        <taxon>Spermatophyta</taxon>
        <taxon>Magnoliopsida</taxon>
        <taxon>eudicotyledons</taxon>
        <taxon>Gunneridae</taxon>
        <taxon>Pentapetalae</taxon>
        <taxon>rosids</taxon>
        <taxon>fabids</taxon>
        <taxon>Malpighiales</taxon>
        <taxon>Rhizophoraceae</taxon>
        <taxon>Rhizophora</taxon>
    </lineage>
</organism>